<accession>A0ACB8Q712</accession>
<keyword evidence="2" id="KW-1185">Reference proteome</keyword>
<name>A0ACB8Q712_9AGAM</name>
<proteinExistence type="predicted"/>
<dbReference type="EMBL" id="MU273913">
    <property type="protein sequence ID" value="KAI0027393.1"/>
    <property type="molecule type" value="Genomic_DNA"/>
</dbReference>
<comment type="caution">
    <text evidence="1">The sequence shown here is derived from an EMBL/GenBank/DDBJ whole genome shotgun (WGS) entry which is preliminary data.</text>
</comment>
<evidence type="ECO:0000313" key="1">
    <source>
        <dbReference type="EMBL" id="KAI0027393.1"/>
    </source>
</evidence>
<reference evidence="1" key="1">
    <citation type="submission" date="2021-02" db="EMBL/GenBank/DDBJ databases">
        <authorList>
            <consortium name="DOE Joint Genome Institute"/>
            <person name="Ahrendt S."/>
            <person name="Looney B.P."/>
            <person name="Miyauchi S."/>
            <person name="Morin E."/>
            <person name="Drula E."/>
            <person name="Courty P.E."/>
            <person name="Chicoki N."/>
            <person name="Fauchery L."/>
            <person name="Kohler A."/>
            <person name="Kuo A."/>
            <person name="Labutti K."/>
            <person name="Pangilinan J."/>
            <person name="Lipzen A."/>
            <person name="Riley R."/>
            <person name="Andreopoulos W."/>
            <person name="He G."/>
            <person name="Johnson J."/>
            <person name="Barry K.W."/>
            <person name="Grigoriev I.V."/>
            <person name="Nagy L."/>
            <person name="Hibbett D."/>
            <person name="Henrissat B."/>
            <person name="Matheny P.B."/>
            <person name="Labbe J."/>
            <person name="Martin F."/>
        </authorList>
    </citation>
    <scope>NUCLEOTIDE SEQUENCE</scope>
    <source>
        <strain evidence="1">EC-137</strain>
    </source>
</reference>
<evidence type="ECO:0000313" key="2">
    <source>
        <dbReference type="Proteomes" id="UP000814128"/>
    </source>
</evidence>
<reference evidence="1" key="2">
    <citation type="journal article" date="2022" name="New Phytol.">
        <title>Evolutionary transition to the ectomycorrhizal habit in the genomes of a hyperdiverse lineage of mushroom-forming fungi.</title>
        <authorList>
            <person name="Looney B."/>
            <person name="Miyauchi S."/>
            <person name="Morin E."/>
            <person name="Drula E."/>
            <person name="Courty P.E."/>
            <person name="Kohler A."/>
            <person name="Kuo A."/>
            <person name="LaButti K."/>
            <person name="Pangilinan J."/>
            <person name="Lipzen A."/>
            <person name="Riley R."/>
            <person name="Andreopoulos W."/>
            <person name="He G."/>
            <person name="Johnson J."/>
            <person name="Nolan M."/>
            <person name="Tritt A."/>
            <person name="Barry K.W."/>
            <person name="Grigoriev I.V."/>
            <person name="Nagy L.G."/>
            <person name="Hibbett D."/>
            <person name="Henrissat B."/>
            <person name="Matheny P.B."/>
            <person name="Labbe J."/>
            <person name="Martin F.M."/>
        </authorList>
    </citation>
    <scope>NUCLEOTIDE SEQUENCE</scope>
    <source>
        <strain evidence="1">EC-137</strain>
    </source>
</reference>
<organism evidence="1 2">
    <name type="scientific">Vararia minispora EC-137</name>
    <dbReference type="NCBI Taxonomy" id="1314806"/>
    <lineage>
        <taxon>Eukaryota</taxon>
        <taxon>Fungi</taxon>
        <taxon>Dikarya</taxon>
        <taxon>Basidiomycota</taxon>
        <taxon>Agaricomycotina</taxon>
        <taxon>Agaricomycetes</taxon>
        <taxon>Russulales</taxon>
        <taxon>Lachnocladiaceae</taxon>
        <taxon>Vararia</taxon>
    </lineage>
</organism>
<gene>
    <name evidence="1" type="ORF">K488DRAFT_74576</name>
</gene>
<sequence>MSTSTETDGPSLRTSNAISALPQRADAAQMVVQDEGCPSLAMPFNMHTPGPNVPGAFLPEFEEGYGCLELEDLKLAANPQDTKVNDVLQGPDELRKVAQSVIQAAAQYLPSSVTSTISGFLSTTSASANDNTHTVSMPTQKEFGMRLGEKAGGAGALPGGVDESSVVAKVSDGPTASEGVGGTAASGPGASSTADVAGLAHLTVPAENPVTATSTRGVTAHHVNSGRAHANPNAADAGNGAAHVACRESSDKDLARQTHFHDVLRENPEVLDVTSVSWTDARDQAVQGSKATEGQNGIDPMVTQKLALVPAQTEMAAIASATQEQKDIAEGVNGATLTTGVGLFNEEEVKTQEPIPNDIHPTDAKSSTSATATTRIASTTSKSTMKRKSKLMDSVRGGMKIISGKLGGDKAKVEEGKRLKSGEL</sequence>
<protein>
    <submittedName>
        <fullName evidence="1">Uncharacterized protein</fullName>
    </submittedName>
</protein>
<dbReference type="Proteomes" id="UP000814128">
    <property type="component" value="Unassembled WGS sequence"/>
</dbReference>